<name>A0A512RGR5_9BACT</name>
<dbReference type="OrthoDB" id="627035at2"/>
<evidence type="ECO:0008006" key="4">
    <source>
        <dbReference type="Google" id="ProtNLM"/>
    </source>
</evidence>
<keyword evidence="1" id="KW-0732">Signal</keyword>
<accession>A0A512RGR5</accession>
<dbReference type="RefSeq" id="WP_146858635.1">
    <property type="nucleotide sequence ID" value="NZ_BKAU01000001.1"/>
</dbReference>
<dbReference type="InterPro" id="IPR010297">
    <property type="entry name" value="DUF900_hydrolase"/>
</dbReference>
<keyword evidence="3" id="KW-1185">Reference proteome</keyword>
<feature type="signal peptide" evidence="1">
    <location>
        <begin position="1"/>
        <end position="19"/>
    </location>
</feature>
<reference evidence="2 3" key="1">
    <citation type="submission" date="2019-07" db="EMBL/GenBank/DDBJ databases">
        <title>Whole genome shotgun sequence of Chitinophaga cymbidii NBRC 109752.</title>
        <authorList>
            <person name="Hosoyama A."/>
            <person name="Uohara A."/>
            <person name="Ohji S."/>
            <person name="Ichikawa N."/>
        </authorList>
    </citation>
    <scope>NUCLEOTIDE SEQUENCE [LARGE SCALE GENOMIC DNA]</scope>
    <source>
        <strain evidence="2 3">NBRC 109752</strain>
    </source>
</reference>
<feature type="chain" id="PRO_5021964347" description="Alpha/beta hydrolase" evidence="1">
    <location>
        <begin position="20"/>
        <end position="348"/>
    </location>
</feature>
<protein>
    <recommendedName>
        <fullName evidence="4">Alpha/beta hydrolase</fullName>
    </recommendedName>
</protein>
<dbReference type="Proteomes" id="UP000321436">
    <property type="component" value="Unassembled WGS sequence"/>
</dbReference>
<evidence type="ECO:0000313" key="2">
    <source>
        <dbReference type="EMBL" id="GEP94864.1"/>
    </source>
</evidence>
<dbReference type="Pfam" id="PF05990">
    <property type="entry name" value="DUF900"/>
    <property type="match status" value="1"/>
</dbReference>
<dbReference type="EMBL" id="BKAU01000001">
    <property type="protein sequence ID" value="GEP94864.1"/>
    <property type="molecule type" value="Genomic_DNA"/>
</dbReference>
<gene>
    <name evidence="2" type="ORF">CCY01nite_11240</name>
</gene>
<proteinExistence type="predicted"/>
<evidence type="ECO:0000313" key="3">
    <source>
        <dbReference type="Proteomes" id="UP000321436"/>
    </source>
</evidence>
<sequence>MKRSLLAILLLAGFMHTQAQSTGYNSTARWSTFALQSPETSPEPVSDTCLVFVSNRHVMTDSLRFVDESLDTAALKYFFLQKQEGQWKVYKAATLGEAMKSLPGRKDIVVYAEGMGKTFTANVERARLMSAQYNVHVVMFDYASINSTYKPAKNFRFARGNARGSAAQYLSLLKEFQRARVNNADWISGRKLSTFYHSMGNIILEKMVEEHDISSINTTPFIDNLVLNAACVPMKRHSEWLEKIKFAKQIYVHYNATDLQLKGAHLLTMKRQLGEKITKRQRAENAVYINFHDMAGFQHSYFMNFPYNEYRLTPAMVDYFSKLFTGQDISPQEAITLLTTRSTATSRM</sequence>
<evidence type="ECO:0000256" key="1">
    <source>
        <dbReference type="SAM" id="SignalP"/>
    </source>
</evidence>
<dbReference type="AlphaFoldDB" id="A0A512RGR5"/>
<organism evidence="2 3">
    <name type="scientific">Chitinophaga cymbidii</name>
    <dbReference type="NCBI Taxonomy" id="1096750"/>
    <lineage>
        <taxon>Bacteria</taxon>
        <taxon>Pseudomonadati</taxon>
        <taxon>Bacteroidota</taxon>
        <taxon>Chitinophagia</taxon>
        <taxon>Chitinophagales</taxon>
        <taxon>Chitinophagaceae</taxon>
        <taxon>Chitinophaga</taxon>
    </lineage>
</organism>
<comment type="caution">
    <text evidence="2">The sequence shown here is derived from an EMBL/GenBank/DDBJ whole genome shotgun (WGS) entry which is preliminary data.</text>
</comment>